<evidence type="ECO:0000256" key="9">
    <source>
        <dbReference type="ARBA" id="ARBA00023146"/>
    </source>
</evidence>
<dbReference type="NCBIfam" id="TIGR00442">
    <property type="entry name" value="hisS"/>
    <property type="match status" value="1"/>
</dbReference>
<evidence type="ECO:0000313" key="16">
    <source>
        <dbReference type="EMBL" id="OXV06975.1"/>
    </source>
</evidence>
<dbReference type="GO" id="GO:0005829">
    <property type="term" value="C:cytosol"/>
    <property type="evidence" value="ECO:0007669"/>
    <property type="project" value="TreeGrafter"/>
</dbReference>
<dbReference type="Proteomes" id="UP000243515">
    <property type="component" value="Unassembled WGS sequence"/>
</dbReference>
<evidence type="ECO:0000256" key="6">
    <source>
        <dbReference type="ARBA" id="ARBA00022741"/>
    </source>
</evidence>
<evidence type="ECO:0000256" key="11">
    <source>
        <dbReference type="ARBA" id="ARBA00047639"/>
    </source>
</evidence>
<dbReference type="GO" id="GO:0004821">
    <property type="term" value="F:histidine-tRNA ligase activity"/>
    <property type="evidence" value="ECO:0007669"/>
    <property type="project" value="UniProtKB-EC"/>
</dbReference>
<dbReference type="GO" id="GO:0006427">
    <property type="term" value="P:histidyl-tRNA aminoacylation"/>
    <property type="evidence" value="ECO:0007669"/>
    <property type="project" value="EnsemblFungi"/>
</dbReference>
<evidence type="ECO:0000256" key="4">
    <source>
        <dbReference type="ARBA" id="ARBA00022490"/>
    </source>
</evidence>
<comment type="similarity">
    <text evidence="2">Belongs to the class-II aminoacyl-tRNA synthetase family.</text>
</comment>
<evidence type="ECO:0000256" key="5">
    <source>
        <dbReference type="ARBA" id="ARBA00022598"/>
    </source>
</evidence>
<dbReference type="Gene3D" id="3.40.50.800">
    <property type="entry name" value="Anticodon-binding domain"/>
    <property type="match status" value="1"/>
</dbReference>
<keyword evidence="17" id="KW-1185">Reference proteome</keyword>
<dbReference type="Pfam" id="PF03129">
    <property type="entry name" value="HGTP_anticodon"/>
    <property type="match status" value="1"/>
</dbReference>
<keyword evidence="9" id="KW-0030">Aminoacyl-tRNA synthetase</keyword>
<dbReference type="AlphaFoldDB" id="A0A232LS48"/>
<dbReference type="GO" id="GO:1990825">
    <property type="term" value="F:sequence-specific mRNA binding"/>
    <property type="evidence" value="ECO:0007669"/>
    <property type="project" value="EnsemblFungi"/>
</dbReference>
<evidence type="ECO:0000256" key="7">
    <source>
        <dbReference type="ARBA" id="ARBA00022840"/>
    </source>
</evidence>
<dbReference type="PANTHER" id="PTHR11476:SF7">
    <property type="entry name" value="HISTIDINE--TRNA LIGASE"/>
    <property type="match status" value="1"/>
</dbReference>
<evidence type="ECO:0000256" key="10">
    <source>
        <dbReference type="ARBA" id="ARBA00030619"/>
    </source>
</evidence>
<dbReference type="SUPFAM" id="SSF52954">
    <property type="entry name" value="Class II aaRS ABD-related"/>
    <property type="match status" value="1"/>
</dbReference>
<evidence type="ECO:0000256" key="13">
    <source>
        <dbReference type="ARBA" id="ARBA00067413"/>
    </source>
</evidence>
<keyword evidence="5" id="KW-0436">Ligase</keyword>
<gene>
    <name evidence="16" type="ORF">Egran_05259</name>
</gene>
<dbReference type="CDD" id="cd00773">
    <property type="entry name" value="HisRS-like_core"/>
    <property type="match status" value="1"/>
</dbReference>
<sequence length="582" mass="64795">MQASRIKALRDFNNRAFAAWTRWESRIKSRQSLSISLQHRLVRPRMATMEETPSVSLQHRPVSANAAIKEETPCVSLQHRPVATKEGKTGKLSFQLKTPKGTRDWAGVDMILRESIFKAIVDVFKRHGGTPLDTPVFELKEILSGKYGEDARLIYDLADQGGEICALRYDLTVPFARWLAMNPSIQHIKRYQIAKVYRRDQPEIAKGRMREFFQCDFDLAGTYDPMIPDAEILCIIVEVFEALGLSDDITIKINHRKILDGLFTVAGVPADKIRTISSAVDKLDKLPWAQVKMEMEEKGLTSEVADKIGEYVKLNGGREILDILKSDLQLCANEDVNKGLDDIDLLFRYLDALEVTDKISFDLSLARGLDYYSSLIFEVVTPFSTAAGSHGPQGKSHSKPKPAVDNDEDRSDDPSLGMGSIAAGGRYDNLVNMFSKKRQIPCVGVSFGVDRIFTIMKTRLDEEQKQGNSTVRPSEVDVYIMAFGGKTFNGLLLERMSVANQLWKAGVKAEFAAKVKPKLPQQFKSAESGGIPLAVILGEDELAAGNVRLKALGLPEGHPEKEGLLIAREDLVSEVKKLLQRA</sequence>
<keyword evidence="6" id="KW-0547">Nucleotide-binding</keyword>
<accession>A0A232LS48</accession>
<organism evidence="16 17">
    <name type="scientific">Elaphomyces granulatus</name>
    <dbReference type="NCBI Taxonomy" id="519963"/>
    <lineage>
        <taxon>Eukaryota</taxon>
        <taxon>Fungi</taxon>
        <taxon>Dikarya</taxon>
        <taxon>Ascomycota</taxon>
        <taxon>Pezizomycotina</taxon>
        <taxon>Eurotiomycetes</taxon>
        <taxon>Eurotiomycetidae</taxon>
        <taxon>Eurotiales</taxon>
        <taxon>Elaphomycetaceae</taxon>
        <taxon>Elaphomyces</taxon>
    </lineage>
</organism>
<dbReference type="HAMAP" id="MF_00127">
    <property type="entry name" value="His_tRNA_synth"/>
    <property type="match status" value="1"/>
</dbReference>
<dbReference type="PROSITE" id="PS50862">
    <property type="entry name" value="AA_TRNA_LIGASE_II"/>
    <property type="match status" value="1"/>
</dbReference>
<dbReference type="GO" id="GO:0005739">
    <property type="term" value="C:mitochondrion"/>
    <property type="evidence" value="ECO:0007669"/>
    <property type="project" value="EnsemblFungi"/>
</dbReference>
<proteinExistence type="inferred from homology"/>
<dbReference type="EC" id="6.1.1.21" evidence="3"/>
<dbReference type="CDD" id="cd00859">
    <property type="entry name" value="HisRS_anticodon"/>
    <property type="match status" value="1"/>
</dbReference>
<dbReference type="EMBL" id="NPHW01005231">
    <property type="protein sequence ID" value="OXV06975.1"/>
    <property type="molecule type" value="Genomic_DNA"/>
</dbReference>
<evidence type="ECO:0000256" key="1">
    <source>
        <dbReference type="ARBA" id="ARBA00004496"/>
    </source>
</evidence>
<dbReference type="InterPro" id="IPR041715">
    <property type="entry name" value="HisRS-like_core"/>
</dbReference>
<dbReference type="SUPFAM" id="SSF55681">
    <property type="entry name" value="Class II aaRS and biotin synthetases"/>
    <property type="match status" value="1"/>
</dbReference>
<dbReference type="InterPro" id="IPR015807">
    <property type="entry name" value="His-tRNA-ligase"/>
</dbReference>
<dbReference type="FunFam" id="3.40.50.800:FF:000015">
    <property type="entry name" value="Histidyl-tRNA synthetase, mitochondrial"/>
    <property type="match status" value="1"/>
</dbReference>
<evidence type="ECO:0000256" key="3">
    <source>
        <dbReference type="ARBA" id="ARBA00012815"/>
    </source>
</evidence>
<dbReference type="GO" id="GO:0032543">
    <property type="term" value="P:mitochondrial translation"/>
    <property type="evidence" value="ECO:0007669"/>
    <property type="project" value="EnsemblFungi"/>
</dbReference>
<name>A0A232LS48_9EURO</name>
<feature type="domain" description="Aminoacyl-transfer RNA synthetases class-II family profile" evidence="15">
    <location>
        <begin position="112"/>
        <end position="473"/>
    </location>
</feature>
<keyword evidence="8" id="KW-0648">Protein biosynthesis</keyword>
<comment type="subcellular location">
    <subcellularLocation>
        <location evidence="1">Cytoplasm</location>
    </subcellularLocation>
</comment>
<keyword evidence="7" id="KW-0067">ATP-binding</keyword>
<comment type="caution">
    <text evidence="16">The sequence shown here is derived from an EMBL/GenBank/DDBJ whole genome shotgun (WGS) entry which is preliminary data.</text>
</comment>
<dbReference type="Gene3D" id="3.30.930.10">
    <property type="entry name" value="Bira Bifunctional Protein, Domain 2"/>
    <property type="match status" value="1"/>
</dbReference>
<evidence type="ECO:0000256" key="12">
    <source>
        <dbReference type="ARBA" id="ARBA00058343"/>
    </source>
</evidence>
<protein>
    <recommendedName>
        <fullName evidence="13">Histidine--tRNA ligase, mitochondrial</fullName>
        <ecNumber evidence="3">6.1.1.21</ecNumber>
    </recommendedName>
    <alternativeName>
        <fullName evidence="10">Histidyl-tRNA synthetase</fullName>
    </alternativeName>
</protein>
<dbReference type="FunFam" id="3.30.930.10:FF:000021">
    <property type="entry name" value="Probable histidine--tRNA ligase, mitochondrial"/>
    <property type="match status" value="1"/>
</dbReference>
<evidence type="ECO:0000259" key="15">
    <source>
        <dbReference type="PROSITE" id="PS50862"/>
    </source>
</evidence>
<evidence type="ECO:0000256" key="14">
    <source>
        <dbReference type="SAM" id="MobiDB-lite"/>
    </source>
</evidence>
<evidence type="ECO:0000256" key="8">
    <source>
        <dbReference type="ARBA" id="ARBA00022917"/>
    </source>
</evidence>
<evidence type="ECO:0000256" key="2">
    <source>
        <dbReference type="ARBA" id="ARBA00008226"/>
    </source>
</evidence>
<dbReference type="InterPro" id="IPR006195">
    <property type="entry name" value="aa-tRNA-synth_II"/>
</dbReference>
<dbReference type="InterPro" id="IPR045864">
    <property type="entry name" value="aa-tRNA-synth_II/BPL/LPL"/>
</dbReference>
<dbReference type="Pfam" id="PF13393">
    <property type="entry name" value="tRNA-synt_His"/>
    <property type="match status" value="1"/>
</dbReference>
<comment type="catalytic activity">
    <reaction evidence="11">
        <text>tRNA(His) + L-histidine + ATP = L-histidyl-tRNA(His) + AMP + diphosphate + H(+)</text>
        <dbReference type="Rhea" id="RHEA:17313"/>
        <dbReference type="Rhea" id="RHEA-COMP:9665"/>
        <dbReference type="Rhea" id="RHEA-COMP:9689"/>
        <dbReference type="ChEBI" id="CHEBI:15378"/>
        <dbReference type="ChEBI" id="CHEBI:30616"/>
        <dbReference type="ChEBI" id="CHEBI:33019"/>
        <dbReference type="ChEBI" id="CHEBI:57595"/>
        <dbReference type="ChEBI" id="CHEBI:78442"/>
        <dbReference type="ChEBI" id="CHEBI:78527"/>
        <dbReference type="ChEBI" id="CHEBI:456215"/>
        <dbReference type="EC" id="6.1.1.21"/>
    </reaction>
</comment>
<dbReference type="OrthoDB" id="1906957at2759"/>
<dbReference type="InterPro" id="IPR004154">
    <property type="entry name" value="Anticodon-bd"/>
</dbReference>
<evidence type="ECO:0000313" key="17">
    <source>
        <dbReference type="Proteomes" id="UP000243515"/>
    </source>
</evidence>
<reference evidence="16 17" key="1">
    <citation type="journal article" date="2015" name="Environ. Microbiol.">
        <title>Metagenome sequence of Elaphomyces granulatus from sporocarp tissue reveals Ascomycota ectomycorrhizal fingerprints of genome expansion and a Proteobacteria-rich microbiome.</title>
        <authorList>
            <person name="Quandt C.A."/>
            <person name="Kohler A."/>
            <person name="Hesse C.N."/>
            <person name="Sharpton T.J."/>
            <person name="Martin F."/>
            <person name="Spatafora J.W."/>
        </authorList>
    </citation>
    <scope>NUCLEOTIDE SEQUENCE [LARGE SCALE GENOMIC DNA]</scope>
    <source>
        <strain evidence="16 17">OSC145934</strain>
    </source>
</reference>
<keyword evidence="4" id="KW-0963">Cytoplasm</keyword>
<comment type="function">
    <text evidence="12">Catalyzes the aminoacylation of histidyl-tRNA in both the cytoplasm and the mitochondrion.</text>
</comment>
<dbReference type="GO" id="GO:0005524">
    <property type="term" value="F:ATP binding"/>
    <property type="evidence" value="ECO:0007669"/>
    <property type="project" value="UniProtKB-KW"/>
</dbReference>
<dbReference type="InterPro" id="IPR033656">
    <property type="entry name" value="HisRS_anticodon"/>
</dbReference>
<dbReference type="InterPro" id="IPR036621">
    <property type="entry name" value="Anticodon-bd_dom_sf"/>
</dbReference>
<dbReference type="PANTHER" id="PTHR11476">
    <property type="entry name" value="HISTIDYL-TRNA SYNTHETASE"/>
    <property type="match status" value="1"/>
</dbReference>
<feature type="region of interest" description="Disordered" evidence="14">
    <location>
        <begin position="388"/>
        <end position="420"/>
    </location>
</feature>